<accession>A0A967E8W6</accession>
<evidence type="ECO:0000313" key="7">
    <source>
        <dbReference type="EMBL" id="NHN54244.1"/>
    </source>
</evidence>
<comment type="similarity">
    <text evidence="1">Belongs to the HIBADH-related family.</text>
</comment>
<organism evidence="7 8">
    <name type="scientific">Metallococcus carri</name>
    <dbReference type="NCBI Taxonomy" id="1656884"/>
    <lineage>
        <taxon>Bacteria</taxon>
        <taxon>Bacillati</taxon>
        <taxon>Actinomycetota</taxon>
        <taxon>Actinomycetes</taxon>
        <taxon>Micrococcales</taxon>
        <taxon>Dermacoccaceae</taxon>
        <taxon>Metallococcus</taxon>
    </lineage>
</organism>
<dbReference type="InterPro" id="IPR013328">
    <property type="entry name" value="6PGD_dom2"/>
</dbReference>
<comment type="caution">
    <text evidence="7">The sequence shown here is derived from an EMBL/GenBank/DDBJ whole genome shotgun (WGS) entry which is preliminary data.</text>
</comment>
<feature type="domain" description="6-phosphogluconate dehydrogenase NADP-binding" evidence="5">
    <location>
        <begin position="7"/>
        <end position="156"/>
    </location>
</feature>
<dbReference type="Gene3D" id="3.40.50.720">
    <property type="entry name" value="NAD(P)-binding Rossmann-like Domain"/>
    <property type="match status" value="1"/>
</dbReference>
<evidence type="ECO:0000259" key="5">
    <source>
        <dbReference type="Pfam" id="PF03446"/>
    </source>
</evidence>
<evidence type="ECO:0000256" key="2">
    <source>
        <dbReference type="ARBA" id="ARBA00023002"/>
    </source>
</evidence>
<dbReference type="Proteomes" id="UP000744769">
    <property type="component" value="Unassembled WGS sequence"/>
</dbReference>
<dbReference type="InterPro" id="IPR015815">
    <property type="entry name" value="HIBADH-related"/>
</dbReference>
<dbReference type="Gene3D" id="1.10.1040.10">
    <property type="entry name" value="N-(1-d-carboxylethyl)-l-norvaline Dehydrogenase, domain 2"/>
    <property type="match status" value="1"/>
</dbReference>
<dbReference type="EMBL" id="JAAOIV010000001">
    <property type="protein sequence ID" value="NHN54244.1"/>
    <property type="molecule type" value="Genomic_DNA"/>
</dbReference>
<evidence type="ECO:0000259" key="6">
    <source>
        <dbReference type="Pfam" id="PF14833"/>
    </source>
</evidence>
<dbReference type="PANTHER" id="PTHR43060:SF15">
    <property type="entry name" value="3-HYDROXYISOBUTYRATE DEHYDROGENASE-LIKE 1, MITOCHONDRIAL-RELATED"/>
    <property type="match status" value="1"/>
</dbReference>
<dbReference type="GO" id="GO:0050661">
    <property type="term" value="F:NADP binding"/>
    <property type="evidence" value="ECO:0007669"/>
    <property type="project" value="InterPro"/>
</dbReference>
<evidence type="ECO:0000256" key="1">
    <source>
        <dbReference type="ARBA" id="ARBA00009080"/>
    </source>
</evidence>
<keyword evidence="2" id="KW-0560">Oxidoreductase</keyword>
<protein>
    <submittedName>
        <fullName evidence="7">NAD(P)-dependent oxidoreductase</fullName>
    </submittedName>
</protein>
<dbReference type="RefSeq" id="WP_166191587.1">
    <property type="nucleotide sequence ID" value="NZ_JAAOIV010000001.1"/>
</dbReference>
<proteinExistence type="inferred from homology"/>
<dbReference type="Pfam" id="PF03446">
    <property type="entry name" value="NAD_binding_2"/>
    <property type="match status" value="1"/>
</dbReference>
<name>A0A967E8W6_9MICO</name>
<keyword evidence="8" id="KW-1185">Reference proteome</keyword>
<dbReference type="PANTHER" id="PTHR43060">
    <property type="entry name" value="3-HYDROXYISOBUTYRATE DEHYDROGENASE-LIKE 1, MITOCHONDRIAL-RELATED"/>
    <property type="match status" value="1"/>
</dbReference>
<feature type="domain" description="3-hydroxyisobutyrate dehydrogenase-like NAD-binding" evidence="6">
    <location>
        <begin position="160"/>
        <end position="277"/>
    </location>
</feature>
<keyword evidence="3" id="KW-0520">NAD</keyword>
<dbReference type="InterPro" id="IPR008927">
    <property type="entry name" value="6-PGluconate_DH-like_C_sf"/>
</dbReference>
<dbReference type="AlphaFoldDB" id="A0A967E8W6"/>
<dbReference type="PIRSF" id="PIRSF000103">
    <property type="entry name" value="HIBADH"/>
    <property type="match status" value="1"/>
</dbReference>
<dbReference type="InterPro" id="IPR036291">
    <property type="entry name" value="NAD(P)-bd_dom_sf"/>
</dbReference>
<feature type="active site" evidence="4">
    <location>
        <position position="166"/>
    </location>
</feature>
<dbReference type="GO" id="GO:0016491">
    <property type="term" value="F:oxidoreductase activity"/>
    <property type="evidence" value="ECO:0007669"/>
    <property type="project" value="UniProtKB-KW"/>
</dbReference>
<dbReference type="InterPro" id="IPR029154">
    <property type="entry name" value="HIBADH-like_NADP-bd"/>
</dbReference>
<dbReference type="SUPFAM" id="SSF48179">
    <property type="entry name" value="6-phosphogluconate dehydrogenase C-terminal domain-like"/>
    <property type="match status" value="1"/>
</dbReference>
<dbReference type="InterPro" id="IPR006115">
    <property type="entry name" value="6PGDH_NADP-bd"/>
</dbReference>
<gene>
    <name evidence="7" type="ORF">G9U51_00400</name>
</gene>
<evidence type="ECO:0000313" key="8">
    <source>
        <dbReference type="Proteomes" id="UP000744769"/>
    </source>
</evidence>
<dbReference type="Pfam" id="PF14833">
    <property type="entry name" value="NAD_binding_11"/>
    <property type="match status" value="1"/>
</dbReference>
<dbReference type="SUPFAM" id="SSF51735">
    <property type="entry name" value="NAD(P)-binding Rossmann-fold domains"/>
    <property type="match status" value="1"/>
</dbReference>
<evidence type="ECO:0000256" key="3">
    <source>
        <dbReference type="ARBA" id="ARBA00023027"/>
    </source>
</evidence>
<evidence type="ECO:0000256" key="4">
    <source>
        <dbReference type="PIRSR" id="PIRSR000103-1"/>
    </source>
</evidence>
<sequence>MVDRTPIGVLGLGNMGMPIARRLVAAGHQVIGWDRADRELDGGTIVRSAAEVTGRCATVLYLLPELEMIRPLLADGLLDDAATRTLIVMSTCSPVAITDLAASLADRGIRLIDAPMSGGVTGAEQGRLSIMVGADQADFDAVAPLLAVLGTTVRLLGPVGAGSVAKACNQLVVSATLCALAEATLIAERNGLDRELMLDMLAGGLAASEVLTQKRHALANDDFRPTGPAKFLVKDLRFAEEAGGSLDLPVRSAVAGLFNALTDAGLGDQDNAVVLQHLRDTQPPA</sequence>
<dbReference type="GO" id="GO:0051287">
    <property type="term" value="F:NAD binding"/>
    <property type="evidence" value="ECO:0007669"/>
    <property type="project" value="InterPro"/>
</dbReference>
<reference evidence="7" key="1">
    <citation type="submission" date="2020-03" db="EMBL/GenBank/DDBJ databases">
        <title>Draft sequencing of Calidifontibacter sp. DB0510.</title>
        <authorList>
            <person name="Kim D.-U."/>
        </authorList>
    </citation>
    <scope>NUCLEOTIDE SEQUENCE</scope>
    <source>
        <strain evidence="7">DB0510</strain>
    </source>
</reference>